<dbReference type="Proteomes" id="UP000315295">
    <property type="component" value="Unassembled WGS sequence"/>
</dbReference>
<name>A0A540M5Y6_MALBA</name>
<dbReference type="PANTHER" id="PTHR46931">
    <property type="entry name" value="CRIB DOMAIN-CONTAINING PROTEIN RIC2"/>
    <property type="match status" value="1"/>
</dbReference>
<comment type="caution">
    <text evidence="4">The sequence shown here is derived from an EMBL/GenBank/DDBJ whole genome shotgun (WGS) entry which is preliminary data.</text>
</comment>
<dbReference type="InterPro" id="IPR036936">
    <property type="entry name" value="CRIB_dom_sf"/>
</dbReference>
<dbReference type="STRING" id="106549.A0A540M5Y6"/>
<feature type="chain" id="PRO_5022044667" description="CRIB domain-containing protein" evidence="2">
    <location>
        <begin position="24"/>
        <end position="170"/>
    </location>
</feature>
<evidence type="ECO:0000313" key="5">
    <source>
        <dbReference type="Proteomes" id="UP000315295"/>
    </source>
</evidence>
<evidence type="ECO:0000313" key="4">
    <source>
        <dbReference type="EMBL" id="TQD94177.1"/>
    </source>
</evidence>
<feature type="signal peptide" evidence="2">
    <location>
        <begin position="1"/>
        <end position="23"/>
    </location>
</feature>
<gene>
    <name evidence="4" type="ORF">C1H46_020225</name>
</gene>
<proteinExistence type="predicted"/>
<evidence type="ECO:0000256" key="1">
    <source>
        <dbReference type="SAM" id="MobiDB-lite"/>
    </source>
</evidence>
<dbReference type="AlphaFoldDB" id="A0A540M5Y6"/>
<keyword evidence="2" id="KW-0732">Signal</keyword>
<dbReference type="Pfam" id="PF00786">
    <property type="entry name" value="PBD"/>
    <property type="match status" value="1"/>
</dbReference>
<dbReference type="EMBL" id="VIEB01000349">
    <property type="protein sequence ID" value="TQD94177.1"/>
    <property type="molecule type" value="Genomic_DNA"/>
</dbReference>
<feature type="domain" description="CRIB" evidence="3">
    <location>
        <begin position="86"/>
        <end position="99"/>
    </location>
</feature>
<dbReference type="Gene3D" id="3.90.810.10">
    <property type="entry name" value="CRIB domain"/>
    <property type="match status" value="1"/>
</dbReference>
<keyword evidence="5" id="KW-1185">Reference proteome</keyword>
<dbReference type="CDD" id="cd00132">
    <property type="entry name" value="CRIB"/>
    <property type="match status" value="1"/>
</dbReference>
<reference evidence="4 5" key="1">
    <citation type="journal article" date="2019" name="G3 (Bethesda)">
        <title>Sequencing of a Wild Apple (Malus baccata) Genome Unravels the Differences Between Cultivated and Wild Apple Species Regarding Disease Resistance and Cold Tolerance.</title>
        <authorList>
            <person name="Chen X."/>
        </authorList>
    </citation>
    <scope>NUCLEOTIDE SEQUENCE [LARGE SCALE GENOMIC DNA]</scope>
    <source>
        <strain evidence="5">cv. Shandingzi</strain>
        <tissue evidence="4">Leaves</tissue>
    </source>
</reference>
<dbReference type="PANTHER" id="PTHR46931:SF6">
    <property type="entry name" value="CRIB DOMAIN-CONTAINING PROTEIN RIC4"/>
    <property type="match status" value="1"/>
</dbReference>
<dbReference type="PROSITE" id="PS50108">
    <property type="entry name" value="CRIB"/>
    <property type="match status" value="1"/>
</dbReference>
<sequence>MASSAQLLEFALIVATLSRTKEAEEEEDEEDSLTGESMKNSFRSLALPKPNISTGIHRLVKGFKNFSQQFVYKDDMEEVLEMDMEIGCPTDVKHVTHIGWDASTSASAASATTDPFGGWDNLVSPDLLSVSPVSWRQFELSVPSQSEAAVPPLVHGSSSKFVEKSGGGMM</sequence>
<protein>
    <recommendedName>
        <fullName evidence="3">CRIB domain-containing protein</fullName>
    </recommendedName>
</protein>
<feature type="compositionally biased region" description="Acidic residues" evidence="1">
    <location>
        <begin position="23"/>
        <end position="33"/>
    </location>
</feature>
<feature type="region of interest" description="Disordered" evidence="1">
    <location>
        <begin position="19"/>
        <end position="39"/>
    </location>
</feature>
<accession>A0A540M5Y6</accession>
<organism evidence="4 5">
    <name type="scientific">Malus baccata</name>
    <name type="common">Siberian crab apple</name>
    <name type="synonym">Pyrus baccata</name>
    <dbReference type="NCBI Taxonomy" id="106549"/>
    <lineage>
        <taxon>Eukaryota</taxon>
        <taxon>Viridiplantae</taxon>
        <taxon>Streptophyta</taxon>
        <taxon>Embryophyta</taxon>
        <taxon>Tracheophyta</taxon>
        <taxon>Spermatophyta</taxon>
        <taxon>Magnoliopsida</taxon>
        <taxon>eudicotyledons</taxon>
        <taxon>Gunneridae</taxon>
        <taxon>Pentapetalae</taxon>
        <taxon>rosids</taxon>
        <taxon>fabids</taxon>
        <taxon>Rosales</taxon>
        <taxon>Rosaceae</taxon>
        <taxon>Amygdaloideae</taxon>
        <taxon>Maleae</taxon>
        <taxon>Malus</taxon>
    </lineage>
</organism>
<evidence type="ECO:0000256" key="2">
    <source>
        <dbReference type="SAM" id="SignalP"/>
    </source>
</evidence>
<dbReference type="InterPro" id="IPR044509">
    <property type="entry name" value="RIC2/4"/>
</dbReference>
<dbReference type="InterPro" id="IPR000095">
    <property type="entry name" value="CRIB_dom"/>
</dbReference>
<evidence type="ECO:0000259" key="3">
    <source>
        <dbReference type="PROSITE" id="PS50108"/>
    </source>
</evidence>